<dbReference type="InterPro" id="IPR016156">
    <property type="entry name" value="FAD/NAD-linked_Rdtase_dimer_sf"/>
</dbReference>
<gene>
    <name evidence="7" type="ORF">HALTITAN_3146</name>
</gene>
<dbReference type="Gene3D" id="3.50.50.60">
    <property type="entry name" value="FAD/NAD(P)-binding domain"/>
    <property type="match status" value="2"/>
</dbReference>
<keyword evidence="4" id="KW-0560">Oxidoreductase</keyword>
<evidence type="ECO:0000313" key="7">
    <source>
        <dbReference type="EMBL" id="ELY20225.1"/>
    </source>
</evidence>
<proteinExistence type="predicted"/>
<dbReference type="PATRIC" id="fig|1204738.3.peg.4722"/>
<evidence type="ECO:0000256" key="1">
    <source>
        <dbReference type="ARBA" id="ARBA00001974"/>
    </source>
</evidence>
<evidence type="ECO:0000256" key="2">
    <source>
        <dbReference type="ARBA" id="ARBA00022630"/>
    </source>
</evidence>
<reference evidence="7 8" key="1">
    <citation type="journal article" date="2013" name="Genome Announc.">
        <title>Draft Genome of the Marine Gammaproteobacterium Halomonas titanicae.</title>
        <authorList>
            <person name="Sanchez-Porro C."/>
            <person name="de la Haba R.R."/>
            <person name="Cruz-Hernandez N."/>
            <person name="Gonzalez J.M."/>
            <person name="Reyes-Guirao C."/>
            <person name="Navarro-Sampedro L."/>
            <person name="Carballo M."/>
            <person name="Ventosa A."/>
        </authorList>
    </citation>
    <scope>NUCLEOTIDE SEQUENCE [LARGE SCALE GENOMIC DNA]</scope>
    <source>
        <strain evidence="7 8">BH1</strain>
    </source>
</reference>
<feature type="domain" description="FAD/NAD(P)-binding" evidence="5">
    <location>
        <begin position="14"/>
        <end position="309"/>
    </location>
</feature>
<organism evidence="7 8">
    <name type="scientific">Vreelandella titanicae BH1</name>
    <dbReference type="NCBI Taxonomy" id="1204738"/>
    <lineage>
        <taxon>Bacteria</taxon>
        <taxon>Pseudomonadati</taxon>
        <taxon>Pseudomonadota</taxon>
        <taxon>Gammaproteobacteria</taxon>
        <taxon>Oceanospirillales</taxon>
        <taxon>Halomonadaceae</taxon>
        <taxon>Vreelandella</taxon>
    </lineage>
</organism>
<dbReference type="PRINTS" id="PR00368">
    <property type="entry name" value="FADPNR"/>
</dbReference>
<keyword evidence="3" id="KW-0274">FAD</keyword>
<evidence type="ECO:0000256" key="4">
    <source>
        <dbReference type="ARBA" id="ARBA00023002"/>
    </source>
</evidence>
<dbReference type="InterPro" id="IPR028202">
    <property type="entry name" value="Reductase_C"/>
</dbReference>
<dbReference type="Pfam" id="PF14759">
    <property type="entry name" value="Reductase_C"/>
    <property type="match status" value="1"/>
</dbReference>
<protein>
    <submittedName>
        <fullName evidence="7">FAD-dependent pyridine nucleotide-disulfide oxidoreductase</fullName>
    </submittedName>
</protein>
<evidence type="ECO:0000259" key="6">
    <source>
        <dbReference type="Pfam" id="PF14759"/>
    </source>
</evidence>
<comment type="cofactor">
    <cofactor evidence="1">
        <name>FAD</name>
        <dbReference type="ChEBI" id="CHEBI:57692"/>
    </cofactor>
</comment>
<dbReference type="PANTHER" id="PTHR43557:SF2">
    <property type="entry name" value="RIESKE DOMAIN-CONTAINING PROTEIN-RELATED"/>
    <property type="match status" value="1"/>
</dbReference>
<dbReference type="GO" id="GO:0005737">
    <property type="term" value="C:cytoplasm"/>
    <property type="evidence" value="ECO:0007669"/>
    <property type="project" value="TreeGrafter"/>
</dbReference>
<dbReference type="Gene3D" id="3.30.390.30">
    <property type="match status" value="1"/>
</dbReference>
<dbReference type="GO" id="GO:0016651">
    <property type="term" value="F:oxidoreductase activity, acting on NAD(P)H"/>
    <property type="evidence" value="ECO:0007669"/>
    <property type="project" value="TreeGrafter"/>
</dbReference>
<feature type="domain" description="Reductase C-terminal" evidence="6">
    <location>
        <begin position="328"/>
        <end position="412"/>
    </location>
</feature>
<dbReference type="Proteomes" id="UP000011651">
    <property type="component" value="Unassembled WGS sequence"/>
</dbReference>
<dbReference type="PRINTS" id="PR00411">
    <property type="entry name" value="PNDRDTASEI"/>
</dbReference>
<keyword evidence="2" id="KW-0285">Flavoprotein</keyword>
<dbReference type="Pfam" id="PF07992">
    <property type="entry name" value="Pyr_redox_2"/>
    <property type="match status" value="1"/>
</dbReference>
<evidence type="ECO:0000256" key="3">
    <source>
        <dbReference type="ARBA" id="ARBA00022827"/>
    </source>
</evidence>
<evidence type="ECO:0000313" key="8">
    <source>
        <dbReference type="Proteomes" id="UP000011651"/>
    </source>
</evidence>
<dbReference type="InterPro" id="IPR023753">
    <property type="entry name" value="FAD/NAD-binding_dom"/>
</dbReference>
<dbReference type="SUPFAM" id="SSF51905">
    <property type="entry name" value="FAD/NAD(P)-binding domain"/>
    <property type="match status" value="2"/>
</dbReference>
<dbReference type="InterPro" id="IPR036188">
    <property type="entry name" value="FAD/NAD-bd_sf"/>
</dbReference>
<accession>L9U5P7</accession>
<dbReference type="SUPFAM" id="SSF55424">
    <property type="entry name" value="FAD/NAD-linked reductases, dimerisation (C-terminal) domain"/>
    <property type="match status" value="1"/>
</dbReference>
<dbReference type="PANTHER" id="PTHR43557">
    <property type="entry name" value="APOPTOSIS-INDUCING FACTOR 1"/>
    <property type="match status" value="1"/>
</dbReference>
<comment type="caution">
    <text evidence="7">The sequence shown here is derived from an EMBL/GenBank/DDBJ whole genome shotgun (WGS) entry which is preliminary data.</text>
</comment>
<evidence type="ECO:0000259" key="5">
    <source>
        <dbReference type="Pfam" id="PF07992"/>
    </source>
</evidence>
<dbReference type="EMBL" id="AOPO01000024">
    <property type="protein sequence ID" value="ELY20225.1"/>
    <property type="molecule type" value="Genomic_DNA"/>
</dbReference>
<dbReference type="InterPro" id="IPR050446">
    <property type="entry name" value="FAD-oxidoreductase/Apoptosis"/>
</dbReference>
<sequence length="415" mass="45393">MKSVERYVAMSETCIIIGASHAAAQLAPSLRQEGWAGLIIVIGDEPYAPYQRPPLSKTYLQGEKGVDDLLIRHQEAYAKHGIELRLGERVEAIDRESKTVTLQNGDVLYYDKLALCTGARVRKVSLPGADLEGIHYLRNIDDVNHIKAHVGEQKNAVIVGGGYIGLETAAVLNKLGMQVTVLEMASRVLARVTAPEVSEFYERVHAEEGVNIQTGIAVSGFEGAKRVMRVVCADGSHYPADLVVIGVGVLPNTELAEAADLATDDGILVDSYTKTADPDIVAVGDCTMHPSELYGYVRLESVPNAMEQAKSAAATLCGKQKPYTALPWFWSDQYDLKLQIAGLNRGYDQVVIRGDRQGSRSFAAFYLQEGRLLAVDCVNRPQEFMLSKRLITQQIQIDVAKLVDDTKSFKELVSA</sequence>
<name>L9U5P7_9GAMM</name>
<dbReference type="AlphaFoldDB" id="L9U5P7"/>